<comment type="caution">
    <text evidence="1">The sequence shown here is derived from an EMBL/GenBank/DDBJ whole genome shotgun (WGS) entry which is preliminary data.</text>
</comment>
<dbReference type="Gene3D" id="2.10.10.20">
    <property type="entry name" value="Carbohydrate-binding module superfamily 5/12"/>
    <property type="match status" value="1"/>
</dbReference>
<proteinExistence type="predicted"/>
<name>A0A261VN08_9BORD</name>
<sequence>MAANTPITIQQLANAQRDATDLERYVNDVIPALVQSRIGGLKPNYAKLVADFEGEAGYILAQTRDHADLAIYNMTSFVDRGAWAPLTAYQRKDVVTVAGIAYVTLEAHTSSEDFSVDLAAGLWQVFQGVNRAELADGPGSSMVGFLQAGTNSQPMSLLDRGRYEVWLGDKVGASDAALADALLLPERVEIPASTGAIDISAERVASILAKLNVIAARGLLELRLPAGVVEVNSAGALATIGQNENVVITGAAPIAATLESVVGVSGAPGAWSVVLQLSTDQAQVGQVLQIRDMPGGITYFQGGSPRRRYDGELAVGNNRMGTITTSGTTCTLSIGTQDANLAVGDLVHIQGQTRVVTGIDPSPAKTFTINQALDKDVSGYQWWYYTLPAAGTISTSGRVTAVTGSGTSFTGAANPGDFILADGIMAEIGSIESGTGLTLVVAENFAPGTPYTIVRGSVLHEGSFEITSVDGFNVTVRNRCQVRPPVNGVVGGAPVSVIRTVLKQRGTGPGLLFERGAILRELRNVALVGSGLSESAAGLAMNGVGQAYNQGNSAVYLGENSAVLEWGYGAFMSAGCVLFGWKTHICNNLNAGVEAIDGASWYLRQAVISHNRDIGILSSGGYGRVSEARVCGNRLQGVRQDVGSAIYGDSVFLWGNGSHGVLGVNRSGIQCADGYIIKSGGNGINQQNGAGGRFSRMLVAGSAQHALTVDGCHDVEITQGWLTGSRAGQSGMVCSHGTVKFGNGASTGNAAAGLFAQEGGRIFAQSGHSTKNGTNGARSDSQALIQITGGRVAGNVGADVARQGGTVTTDTNPFGTWQQGAVYSRLVTIADDAVYSIDLGDATVSVEYVSGSSTALTGKVRARAGAGGGSISQAYGAGITILQNTVLTGTTGVDGDVTMSVSSNGFFYVENRAGASRAVTLKIMGAVNK</sequence>
<dbReference type="EMBL" id="NEVU01000002">
    <property type="protein sequence ID" value="OZI74593.1"/>
    <property type="molecule type" value="Genomic_DNA"/>
</dbReference>
<protein>
    <submittedName>
        <fullName evidence="1">Uncharacterized protein</fullName>
    </submittedName>
</protein>
<accession>A0A261VN08</accession>
<reference evidence="2" key="1">
    <citation type="submission" date="2017-05" db="EMBL/GenBank/DDBJ databases">
        <title>Complete and WGS of Bordetella genogroups.</title>
        <authorList>
            <person name="Spilker T."/>
            <person name="Lipuma J."/>
        </authorList>
    </citation>
    <scope>NUCLEOTIDE SEQUENCE [LARGE SCALE GENOMIC DNA]</scope>
    <source>
        <strain evidence="2">AU6712</strain>
    </source>
</reference>
<gene>
    <name evidence="1" type="ORF">CAL22_09045</name>
</gene>
<evidence type="ECO:0000313" key="1">
    <source>
        <dbReference type="EMBL" id="OZI74593.1"/>
    </source>
</evidence>
<dbReference type="AlphaFoldDB" id="A0A261VN08"/>
<organism evidence="1 2">
    <name type="scientific">Bordetella genomosp. 12</name>
    <dbReference type="NCBI Taxonomy" id="463035"/>
    <lineage>
        <taxon>Bacteria</taxon>
        <taxon>Pseudomonadati</taxon>
        <taxon>Pseudomonadota</taxon>
        <taxon>Betaproteobacteria</taxon>
        <taxon>Burkholderiales</taxon>
        <taxon>Alcaligenaceae</taxon>
        <taxon>Bordetella</taxon>
    </lineage>
</organism>
<keyword evidence="2" id="KW-1185">Reference proteome</keyword>
<dbReference type="Proteomes" id="UP000216429">
    <property type="component" value="Unassembled WGS sequence"/>
</dbReference>
<dbReference type="RefSeq" id="WP_094812380.1">
    <property type="nucleotide sequence ID" value="NZ_NEVU01000002.1"/>
</dbReference>
<dbReference type="OrthoDB" id="6174659at2"/>
<evidence type="ECO:0000313" key="2">
    <source>
        <dbReference type="Proteomes" id="UP000216429"/>
    </source>
</evidence>